<name>B8HJQ5_CYAP4</name>
<sequence length="448" mass="51344">MAQPTIAQLTDSLRQFAYPLKGIDLDYGPLLDLIGEARFVLIGEATHGTHEFYQQRAVITQRLIQEKGFTAVAIEADWPDAYRVNRFVRGADDYPSPEDALRGGFQRFPTWMWRNLDVLKFVGWLRQYNDTRPRNKKVGFYGLDLYSLYTSIAEVIHYLEQVDPEAAAQARHRYACFEHFGTDSQLYGYVTAAGIAPSCEDETINQLLELQHRQGEYAPQDGFIAEDEFFYAEQNARLVRDAEEYYRSMFRGRELSWNLRDRHMAETLDQLVEHFGKQGHELKVVVWEHNSHLGDARATDMGRGGEWNVGQLVRQRYGQDAVLVGFTTYTGTVTAAANWDEPAQLKIVRPALPGSYEALFHDTGLAQFMLNLRQKNAAVEGLLERRLERAIGVIYRPETERHSHYFYACLPQQFDVVIHCDDTLAVEPLDRWADQSTGEAPETYPSAL</sequence>
<dbReference type="Gene3D" id="3.40.1660.10">
    <property type="entry name" value="EreA-like (biosynthetic domain)"/>
    <property type="match status" value="1"/>
</dbReference>
<dbReference type="Pfam" id="PF05139">
    <property type="entry name" value="Erythro_esteras"/>
    <property type="match status" value="1"/>
</dbReference>
<dbReference type="PIRSF" id="PIRSF036794">
    <property type="entry name" value="UCP_erythr_ester"/>
    <property type="match status" value="1"/>
</dbReference>
<evidence type="ECO:0000313" key="1">
    <source>
        <dbReference type="EMBL" id="ACL45008.1"/>
    </source>
</evidence>
<accession>B8HJQ5</accession>
<reference evidence="1" key="1">
    <citation type="submission" date="2009-01" db="EMBL/GenBank/DDBJ databases">
        <title>Complete sequence of chromosome Cyanothece sp. PCC 7425.</title>
        <authorList>
            <consortium name="US DOE Joint Genome Institute"/>
            <person name="Lucas S."/>
            <person name="Copeland A."/>
            <person name="Lapidus A."/>
            <person name="Glavina del Rio T."/>
            <person name="Dalin E."/>
            <person name="Tice H."/>
            <person name="Bruce D."/>
            <person name="Goodwin L."/>
            <person name="Pitluck S."/>
            <person name="Sims D."/>
            <person name="Meineke L."/>
            <person name="Brettin T."/>
            <person name="Detter J.C."/>
            <person name="Han C."/>
            <person name="Larimer F."/>
            <person name="Land M."/>
            <person name="Hauser L."/>
            <person name="Kyrpides N."/>
            <person name="Ovchinnikova G."/>
            <person name="Liberton M."/>
            <person name="Stoeckel J."/>
            <person name="Banerjee A."/>
            <person name="Singh A."/>
            <person name="Page L."/>
            <person name="Sato H."/>
            <person name="Zhao L."/>
            <person name="Sherman L."/>
            <person name="Pakrasi H."/>
            <person name="Richardson P."/>
        </authorList>
    </citation>
    <scope>NUCLEOTIDE SEQUENCE</scope>
    <source>
        <strain evidence="1">PCC 7425</strain>
    </source>
</reference>
<protein>
    <submittedName>
        <fullName evidence="1">Erythromycin esterase</fullName>
    </submittedName>
</protein>
<dbReference type="InterPro" id="IPR052036">
    <property type="entry name" value="Hydrolase/PRTase-associated"/>
</dbReference>
<dbReference type="InterPro" id="IPR007815">
    <property type="entry name" value="Emycin_Estase"/>
</dbReference>
<dbReference type="HOGENOM" id="CLU_026490_1_0_3"/>
<dbReference type="AlphaFoldDB" id="B8HJQ5"/>
<dbReference type="InterPro" id="IPR014622">
    <property type="entry name" value="UCP036794_erythomycin"/>
</dbReference>
<dbReference type="eggNOG" id="COG2312">
    <property type="taxonomic scope" value="Bacteria"/>
</dbReference>
<dbReference type="STRING" id="395961.Cyan7425_2655"/>
<dbReference type="GO" id="GO:0046677">
    <property type="term" value="P:response to antibiotic"/>
    <property type="evidence" value="ECO:0007669"/>
    <property type="project" value="InterPro"/>
</dbReference>
<dbReference type="Gene3D" id="3.30.1870.10">
    <property type="entry name" value="EreA-like, domain 2"/>
    <property type="match status" value="1"/>
</dbReference>
<dbReference type="SUPFAM" id="SSF159501">
    <property type="entry name" value="EreA/ChaN-like"/>
    <property type="match status" value="1"/>
</dbReference>
<dbReference type="OrthoDB" id="9810066at2"/>
<dbReference type="Gene3D" id="1.20.1440.30">
    <property type="entry name" value="Biosynthetic Protein domain"/>
    <property type="match status" value="1"/>
</dbReference>
<proteinExistence type="predicted"/>
<dbReference type="EMBL" id="CP001344">
    <property type="protein sequence ID" value="ACL45008.1"/>
    <property type="molecule type" value="Genomic_DNA"/>
</dbReference>
<organism evidence="1">
    <name type="scientific">Cyanothece sp. (strain PCC 7425 / ATCC 29141)</name>
    <dbReference type="NCBI Taxonomy" id="395961"/>
    <lineage>
        <taxon>Bacteria</taxon>
        <taxon>Bacillati</taxon>
        <taxon>Cyanobacteriota</taxon>
        <taxon>Cyanophyceae</taxon>
        <taxon>Gomontiellales</taxon>
        <taxon>Cyanothecaceae</taxon>
        <taxon>Cyanothece</taxon>
    </lineage>
</organism>
<dbReference type="PANTHER" id="PTHR31299:SF0">
    <property type="entry name" value="ESTERASE, PUTATIVE (AFU_ORTHOLOGUE AFUA_1G05850)-RELATED"/>
    <property type="match status" value="1"/>
</dbReference>
<gene>
    <name evidence="1" type="ordered locus">Cyan7425_2655</name>
</gene>
<dbReference type="PANTHER" id="PTHR31299">
    <property type="entry name" value="ESTERASE, PUTATIVE (AFU_ORTHOLOGUE AFUA_1G05850)-RELATED"/>
    <property type="match status" value="1"/>
</dbReference>
<dbReference type="CDD" id="cd14728">
    <property type="entry name" value="Ere-like"/>
    <property type="match status" value="1"/>
</dbReference>
<dbReference type="KEGG" id="cyn:Cyan7425_2655"/>